<dbReference type="PANTHER" id="PTHR43792:SF9">
    <property type="entry name" value="RIBOSOMAL-PROTEIN-ALANINE ACETYLTRANSFERASE"/>
    <property type="match status" value="1"/>
</dbReference>
<keyword evidence="3" id="KW-1185">Reference proteome</keyword>
<evidence type="ECO:0000313" key="3">
    <source>
        <dbReference type="Proteomes" id="UP001250538"/>
    </source>
</evidence>
<gene>
    <name evidence="2" type="ORF">RQP50_08410</name>
</gene>
<dbReference type="Pfam" id="PF13302">
    <property type="entry name" value="Acetyltransf_3"/>
    <property type="match status" value="1"/>
</dbReference>
<dbReference type="InterPro" id="IPR051531">
    <property type="entry name" value="N-acetyltransferase"/>
</dbReference>
<organism evidence="2 3">
    <name type="scientific">Paenibacillus suaedae</name>
    <dbReference type="NCBI Taxonomy" id="3077233"/>
    <lineage>
        <taxon>Bacteria</taxon>
        <taxon>Bacillati</taxon>
        <taxon>Bacillota</taxon>
        <taxon>Bacilli</taxon>
        <taxon>Bacillales</taxon>
        <taxon>Paenibacillaceae</taxon>
        <taxon>Paenibacillus</taxon>
    </lineage>
</organism>
<dbReference type="PANTHER" id="PTHR43792">
    <property type="entry name" value="GNAT FAMILY, PUTATIVE (AFU_ORTHOLOGUE AFUA_3G00765)-RELATED-RELATED"/>
    <property type="match status" value="1"/>
</dbReference>
<dbReference type="InterPro" id="IPR016181">
    <property type="entry name" value="Acyl_CoA_acyltransferase"/>
</dbReference>
<accession>A0AAJ2JUU1</accession>
<proteinExistence type="predicted"/>
<dbReference type="GO" id="GO:0005737">
    <property type="term" value="C:cytoplasm"/>
    <property type="evidence" value="ECO:0007669"/>
    <property type="project" value="TreeGrafter"/>
</dbReference>
<dbReference type="RefSeq" id="WP_072731132.1">
    <property type="nucleotide sequence ID" value="NZ_JAVYAA010000002.1"/>
</dbReference>
<dbReference type="EMBL" id="JAVYAA010000002">
    <property type="protein sequence ID" value="MDT8976266.1"/>
    <property type="molecule type" value="Genomic_DNA"/>
</dbReference>
<evidence type="ECO:0000313" key="2">
    <source>
        <dbReference type="EMBL" id="MDT8976266.1"/>
    </source>
</evidence>
<protein>
    <submittedName>
        <fullName evidence="2">GNAT family N-acetyltransferase</fullName>
    </submittedName>
</protein>
<dbReference type="InterPro" id="IPR000182">
    <property type="entry name" value="GNAT_dom"/>
</dbReference>
<dbReference type="AlphaFoldDB" id="A0AAJ2JUU1"/>
<sequence length="196" mass="22345">MTELTIDCGDILLREYRMEDVDAICALTQEPAILEFLPDWNASKEQRLDWMANYELVENKQFLQAVAEDGHIGDLCLRLGIVLKETGAFIGWCVTGMKDELPSPNREIAYAISQDYSGKGYMTQAARALITYLFENTDVTELNAVARLNNISSNKVIQKCGFIQYSEIDIDKQPHLYYKLRKSEWTGKQKCEGMNV</sequence>
<dbReference type="GO" id="GO:0008999">
    <property type="term" value="F:protein-N-terminal-alanine acetyltransferase activity"/>
    <property type="evidence" value="ECO:0007669"/>
    <property type="project" value="TreeGrafter"/>
</dbReference>
<dbReference type="Proteomes" id="UP001250538">
    <property type="component" value="Unassembled WGS sequence"/>
</dbReference>
<feature type="domain" description="N-acetyltransferase" evidence="1">
    <location>
        <begin position="11"/>
        <end position="183"/>
    </location>
</feature>
<name>A0AAJ2JUU1_9BACL</name>
<reference evidence="3" key="1">
    <citation type="submission" date="2023-09" db="EMBL/GenBank/DDBJ databases">
        <title>Paenibacillus sp. chi10 Genome sequencing and assembly.</title>
        <authorList>
            <person name="Kim I."/>
        </authorList>
    </citation>
    <scope>NUCLEOTIDE SEQUENCE [LARGE SCALE GENOMIC DNA]</scope>
    <source>
        <strain evidence="3">chi10</strain>
    </source>
</reference>
<dbReference type="PROSITE" id="PS51186">
    <property type="entry name" value="GNAT"/>
    <property type="match status" value="1"/>
</dbReference>
<evidence type="ECO:0000259" key="1">
    <source>
        <dbReference type="PROSITE" id="PS51186"/>
    </source>
</evidence>
<comment type="caution">
    <text evidence="2">The sequence shown here is derived from an EMBL/GenBank/DDBJ whole genome shotgun (WGS) entry which is preliminary data.</text>
</comment>
<dbReference type="SUPFAM" id="SSF55729">
    <property type="entry name" value="Acyl-CoA N-acyltransferases (Nat)"/>
    <property type="match status" value="1"/>
</dbReference>
<dbReference type="Gene3D" id="3.40.630.30">
    <property type="match status" value="1"/>
</dbReference>